<feature type="transmembrane region" description="Helical" evidence="2">
    <location>
        <begin position="121"/>
        <end position="139"/>
    </location>
</feature>
<reference evidence="3 4" key="1">
    <citation type="submission" date="2022-04" db="EMBL/GenBank/DDBJ databases">
        <title>Positive selection, recombination, and allopatry shape intraspecific diversity of widespread and dominant cyanobacteria.</title>
        <authorList>
            <person name="Wei J."/>
            <person name="Shu W."/>
            <person name="Hu C."/>
        </authorList>
    </citation>
    <scope>NUCLEOTIDE SEQUENCE [LARGE SCALE GENOMIC DNA]</scope>
    <source>
        <strain evidence="3 4">GB2-A4</strain>
    </source>
</reference>
<keyword evidence="2" id="KW-1133">Transmembrane helix</keyword>
<dbReference type="EMBL" id="JAMPKM010000002">
    <property type="protein sequence ID" value="MEP0816497.1"/>
    <property type="molecule type" value="Genomic_DNA"/>
</dbReference>
<dbReference type="Proteomes" id="UP001464891">
    <property type="component" value="Unassembled WGS sequence"/>
</dbReference>
<feature type="transmembrane region" description="Helical" evidence="2">
    <location>
        <begin position="151"/>
        <end position="169"/>
    </location>
</feature>
<evidence type="ECO:0000256" key="1">
    <source>
        <dbReference type="SAM" id="MobiDB-lite"/>
    </source>
</evidence>
<keyword evidence="2" id="KW-0472">Membrane</keyword>
<feature type="transmembrane region" description="Helical" evidence="2">
    <location>
        <begin position="50"/>
        <end position="72"/>
    </location>
</feature>
<sequence length="348" mass="37598">MSSPSNKSVSPKSLLSVQTIVLSAVSWAVLALLFFLLFSTSAPGEERPAWYAIGTYIFEEVAYLGAAVLCLRNWRSPQIVSGRNVWLGIGLGMLSYFLGNLVLGYWELGLKQDPTVSPGDLFFVATYLFLGWGMLLAVLSRRLNLENWQWIVVGAIAVIGGLLAWLIAAPTQTAQSFLMPPAIAQTAPAPKTAAPPKAVKAPALKPGQSAPPASTPAPATSSTPATTEQKEVPAWVTSVEETLAPLETILGWFYVVSDLALLIIATVLLLAFWGGRFSQSWRMIAAAAFSLYIADIWLGYAQKHIPDYQTGSLPEVFWVFSGVLFGIGAALEHDLSTRSRRTGGRRRA</sequence>
<accession>A0ABV0J3Y7</accession>
<evidence type="ECO:0000313" key="3">
    <source>
        <dbReference type="EMBL" id="MEP0816497.1"/>
    </source>
</evidence>
<organism evidence="3 4">
    <name type="scientific">Trichocoleus desertorum GB2-A4</name>
    <dbReference type="NCBI Taxonomy" id="2933944"/>
    <lineage>
        <taxon>Bacteria</taxon>
        <taxon>Bacillati</taxon>
        <taxon>Cyanobacteriota</taxon>
        <taxon>Cyanophyceae</taxon>
        <taxon>Leptolyngbyales</taxon>
        <taxon>Trichocoleusaceae</taxon>
        <taxon>Trichocoleus</taxon>
    </lineage>
</organism>
<evidence type="ECO:0000313" key="4">
    <source>
        <dbReference type="Proteomes" id="UP001464891"/>
    </source>
</evidence>
<dbReference type="RefSeq" id="WP_190433884.1">
    <property type="nucleotide sequence ID" value="NZ_JAMPKM010000002.1"/>
</dbReference>
<name>A0ABV0J3Y7_9CYAN</name>
<feature type="transmembrane region" description="Helical" evidence="2">
    <location>
        <begin position="252"/>
        <end position="273"/>
    </location>
</feature>
<evidence type="ECO:0000256" key="2">
    <source>
        <dbReference type="SAM" id="Phobius"/>
    </source>
</evidence>
<gene>
    <name evidence="3" type="ORF">NC998_05255</name>
</gene>
<keyword evidence="2" id="KW-0812">Transmembrane</keyword>
<feature type="transmembrane region" description="Helical" evidence="2">
    <location>
        <begin position="280"/>
        <end position="300"/>
    </location>
</feature>
<keyword evidence="4" id="KW-1185">Reference proteome</keyword>
<feature type="transmembrane region" description="Helical" evidence="2">
    <location>
        <begin position="20"/>
        <end position="38"/>
    </location>
</feature>
<protein>
    <submittedName>
        <fullName evidence="3">Uncharacterized protein</fullName>
    </submittedName>
</protein>
<feature type="transmembrane region" description="Helical" evidence="2">
    <location>
        <begin position="312"/>
        <end position="331"/>
    </location>
</feature>
<feature type="transmembrane region" description="Helical" evidence="2">
    <location>
        <begin position="84"/>
        <end position="106"/>
    </location>
</feature>
<comment type="caution">
    <text evidence="3">The sequence shown here is derived from an EMBL/GenBank/DDBJ whole genome shotgun (WGS) entry which is preliminary data.</text>
</comment>
<proteinExistence type="predicted"/>
<feature type="region of interest" description="Disordered" evidence="1">
    <location>
        <begin position="188"/>
        <end position="232"/>
    </location>
</feature>
<feature type="compositionally biased region" description="Low complexity" evidence="1">
    <location>
        <begin position="188"/>
        <end position="227"/>
    </location>
</feature>